<dbReference type="GO" id="GO:0016784">
    <property type="term" value="F:3-mercaptopyruvate sulfurtransferase activity"/>
    <property type="evidence" value="ECO:0007669"/>
    <property type="project" value="UniProtKB-EC"/>
</dbReference>
<proteinExistence type="predicted"/>
<dbReference type="SUPFAM" id="SSF52821">
    <property type="entry name" value="Rhodanese/Cell cycle control phosphatase"/>
    <property type="match status" value="2"/>
</dbReference>
<comment type="caution">
    <text evidence="4">The sequence shown here is derived from an EMBL/GenBank/DDBJ whole genome shotgun (WGS) entry which is preliminary data.</text>
</comment>
<feature type="domain" description="Rhodanese" evidence="3">
    <location>
        <begin position="168"/>
        <end position="281"/>
    </location>
</feature>
<dbReference type="Proteomes" id="UP000561459">
    <property type="component" value="Unassembled WGS sequence"/>
</dbReference>
<feature type="domain" description="Rhodanese" evidence="3">
    <location>
        <begin position="17"/>
        <end position="136"/>
    </location>
</feature>
<sequence length="286" mass="30881">MFETIIQVEDVQALLSSGADLLILDCEFDLGDPDKGQALYRAGHLPGARYVDLERDLSGPVTGVNGRHPLPARTAFAASVRTWGLKPDQQVIAYDGNGGIYAARLWWMLRWLGHAPVALLDGGRQAWIATGLPMESGLPPPTRESDFAVSEPLVGTPVTTRDLLANLDRGELQVIDARDAQRFAGQPHPLDRAPGHIPGARNRFYRDNLDEQGRFKPSEALAQEFGAVLGGRGPHDTVMQCGSGVTACHNALAMEIAGLKGTRLYAGSWSEWTADPARPIARGTSE</sequence>
<dbReference type="EMBL" id="JACIDY010000001">
    <property type="protein sequence ID" value="MBB3939028.1"/>
    <property type="molecule type" value="Genomic_DNA"/>
</dbReference>
<evidence type="ECO:0000256" key="1">
    <source>
        <dbReference type="ARBA" id="ARBA00022679"/>
    </source>
</evidence>
<dbReference type="GO" id="GO:0004792">
    <property type="term" value="F:thiosulfate-cyanide sulfurtransferase activity"/>
    <property type="evidence" value="ECO:0007669"/>
    <property type="project" value="UniProtKB-EC"/>
</dbReference>
<reference evidence="4 5" key="1">
    <citation type="submission" date="2020-08" db="EMBL/GenBank/DDBJ databases">
        <title>Genomic Encyclopedia of Type Strains, Phase IV (KMG-IV): sequencing the most valuable type-strain genomes for metagenomic binning, comparative biology and taxonomic classification.</title>
        <authorList>
            <person name="Goeker M."/>
        </authorList>
    </citation>
    <scope>NUCLEOTIDE SEQUENCE [LARGE SCALE GENOMIC DNA]</scope>
    <source>
        <strain evidence="4 5">DSM 27568</strain>
    </source>
</reference>
<dbReference type="CDD" id="cd01448">
    <property type="entry name" value="TST_Repeat_1"/>
    <property type="match status" value="1"/>
</dbReference>
<evidence type="ECO:0000256" key="2">
    <source>
        <dbReference type="ARBA" id="ARBA00022737"/>
    </source>
</evidence>
<dbReference type="PANTHER" id="PTHR11364:SF27">
    <property type="entry name" value="SULFURTRANSFERASE"/>
    <property type="match status" value="1"/>
</dbReference>
<name>A0A7W6C1D7_9SPHN</name>
<evidence type="ECO:0000259" key="3">
    <source>
        <dbReference type="PROSITE" id="PS50206"/>
    </source>
</evidence>
<keyword evidence="2" id="KW-0677">Repeat</keyword>
<gene>
    <name evidence="4" type="ORF">GGR39_000657</name>
</gene>
<accession>A0A7W6C1D7</accession>
<dbReference type="InterPro" id="IPR036873">
    <property type="entry name" value="Rhodanese-like_dom_sf"/>
</dbReference>
<dbReference type="AlphaFoldDB" id="A0A7W6C1D7"/>
<dbReference type="EC" id="2.8.1.2" evidence="4"/>
<dbReference type="PANTHER" id="PTHR11364">
    <property type="entry name" value="THIOSULFATE SULFERTANSFERASE"/>
    <property type="match status" value="1"/>
</dbReference>
<dbReference type="Pfam" id="PF00581">
    <property type="entry name" value="Rhodanese"/>
    <property type="match status" value="2"/>
</dbReference>
<dbReference type="Gene3D" id="3.40.250.10">
    <property type="entry name" value="Rhodanese-like domain"/>
    <property type="match status" value="2"/>
</dbReference>
<evidence type="ECO:0000313" key="4">
    <source>
        <dbReference type="EMBL" id="MBB3939028.1"/>
    </source>
</evidence>
<protein>
    <submittedName>
        <fullName evidence="4">Thiosulfate/3-mercaptopyruvate sulfurtransferase</fullName>
        <ecNumber evidence="4">2.8.1.1</ecNumber>
        <ecNumber evidence="4">2.8.1.2</ecNumber>
    </submittedName>
</protein>
<keyword evidence="4" id="KW-0670">Pyruvate</keyword>
<dbReference type="CDD" id="cd01449">
    <property type="entry name" value="TST_Repeat_2"/>
    <property type="match status" value="1"/>
</dbReference>
<dbReference type="SMART" id="SM00450">
    <property type="entry name" value="RHOD"/>
    <property type="match status" value="2"/>
</dbReference>
<dbReference type="PROSITE" id="PS00380">
    <property type="entry name" value="RHODANESE_1"/>
    <property type="match status" value="1"/>
</dbReference>
<evidence type="ECO:0000313" key="5">
    <source>
        <dbReference type="Proteomes" id="UP000561459"/>
    </source>
</evidence>
<organism evidence="4 5">
    <name type="scientific">Novosphingobium fluoreni</name>
    <dbReference type="NCBI Taxonomy" id="1391222"/>
    <lineage>
        <taxon>Bacteria</taxon>
        <taxon>Pseudomonadati</taxon>
        <taxon>Pseudomonadota</taxon>
        <taxon>Alphaproteobacteria</taxon>
        <taxon>Sphingomonadales</taxon>
        <taxon>Sphingomonadaceae</taxon>
        <taxon>Novosphingobium</taxon>
    </lineage>
</organism>
<keyword evidence="5" id="KW-1185">Reference proteome</keyword>
<keyword evidence="1 4" id="KW-0808">Transferase</keyword>
<dbReference type="InterPro" id="IPR001307">
    <property type="entry name" value="Thiosulphate_STrfase_CS"/>
</dbReference>
<dbReference type="InterPro" id="IPR001763">
    <property type="entry name" value="Rhodanese-like_dom"/>
</dbReference>
<dbReference type="PROSITE" id="PS50206">
    <property type="entry name" value="RHODANESE_3"/>
    <property type="match status" value="2"/>
</dbReference>
<dbReference type="InterPro" id="IPR045078">
    <property type="entry name" value="TST/MPST-like"/>
</dbReference>
<dbReference type="RefSeq" id="WP_183615825.1">
    <property type="nucleotide sequence ID" value="NZ_JACIDY010000001.1"/>
</dbReference>
<dbReference type="EC" id="2.8.1.1" evidence="4"/>